<dbReference type="AlphaFoldDB" id="A0A8X8ICQ8"/>
<dbReference type="GO" id="GO:0030313">
    <property type="term" value="C:cell envelope"/>
    <property type="evidence" value="ECO:0007669"/>
    <property type="project" value="UniProtKB-SubCell"/>
</dbReference>
<dbReference type="GO" id="GO:0016853">
    <property type="term" value="F:isomerase activity"/>
    <property type="evidence" value="ECO:0007669"/>
    <property type="project" value="UniProtKB-KW"/>
</dbReference>
<keyword evidence="5" id="KW-0413">Isomerase</keyword>
<dbReference type="Proteomes" id="UP000198711">
    <property type="component" value="Unassembled WGS sequence"/>
</dbReference>
<dbReference type="PROSITE" id="PS00194">
    <property type="entry name" value="THIOREDOXIN_1"/>
    <property type="match status" value="1"/>
</dbReference>
<dbReference type="PANTHER" id="PTHR42852">
    <property type="entry name" value="THIOL:DISULFIDE INTERCHANGE PROTEIN DSBE"/>
    <property type="match status" value="1"/>
</dbReference>
<accession>A0A8X8ICQ8</accession>
<protein>
    <submittedName>
        <fullName evidence="5">Thiol-disulfide isomerase or thioredoxin</fullName>
    </submittedName>
</protein>
<dbReference type="EMBL" id="FNNO01000001">
    <property type="protein sequence ID" value="SDW15374.1"/>
    <property type="molecule type" value="Genomic_DNA"/>
</dbReference>
<sequence>MRMKQFISKRNIGKAGNLVFVGLLLLLLFSPDAKSWVLKQLISVGLFRAEIKKEALNGKVQAANVSFDFRTENGDVSSVAGLKGKVVFINFWATWCPPCRAEMPSLNDLYNQLKDDKRFVFLFINEDEDTAKAKSYLQNNHYTMPLLTKAGTVPAEIYSGTLPTTVVLDKEGKVVLKHEGIADYNTTTFINQLKGLLE</sequence>
<dbReference type="Gene3D" id="3.40.30.10">
    <property type="entry name" value="Glutaredoxin"/>
    <property type="match status" value="1"/>
</dbReference>
<gene>
    <name evidence="5" type="ORF">SAMN05444410_101363</name>
</gene>
<dbReference type="SUPFAM" id="SSF52833">
    <property type="entry name" value="Thioredoxin-like"/>
    <property type="match status" value="1"/>
</dbReference>
<keyword evidence="6" id="KW-1185">Reference proteome</keyword>
<keyword evidence="3" id="KW-0676">Redox-active center</keyword>
<feature type="domain" description="Thioredoxin" evidence="4">
    <location>
        <begin position="42"/>
        <end position="198"/>
    </location>
</feature>
<dbReference type="InterPro" id="IPR017937">
    <property type="entry name" value="Thioredoxin_CS"/>
</dbReference>
<evidence type="ECO:0000313" key="6">
    <source>
        <dbReference type="Proteomes" id="UP000198711"/>
    </source>
</evidence>
<dbReference type="InterPro" id="IPR036249">
    <property type="entry name" value="Thioredoxin-like_sf"/>
</dbReference>
<dbReference type="GO" id="GO:0017004">
    <property type="term" value="P:cytochrome complex assembly"/>
    <property type="evidence" value="ECO:0007669"/>
    <property type="project" value="UniProtKB-KW"/>
</dbReference>
<dbReference type="GO" id="GO:0016491">
    <property type="term" value="F:oxidoreductase activity"/>
    <property type="evidence" value="ECO:0007669"/>
    <property type="project" value="InterPro"/>
</dbReference>
<evidence type="ECO:0000256" key="3">
    <source>
        <dbReference type="ARBA" id="ARBA00023284"/>
    </source>
</evidence>
<evidence type="ECO:0000313" key="5">
    <source>
        <dbReference type="EMBL" id="SDW15374.1"/>
    </source>
</evidence>
<dbReference type="Pfam" id="PF08534">
    <property type="entry name" value="Redoxin"/>
    <property type="match status" value="1"/>
</dbReference>
<proteinExistence type="predicted"/>
<comment type="caution">
    <text evidence="5">The sequence shown here is derived from an EMBL/GenBank/DDBJ whole genome shotgun (WGS) entry which is preliminary data.</text>
</comment>
<dbReference type="PANTHER" id="PTHR42852:SF17">
    <property type="entry name" value="THIOREDOXIN-LIKE PROTEIN HI_1115"/>
    <property type="match status" value="1"/>
</dbReference>
<organism evidence="5 6">
    <name type="scientific">Hydrobacter penzbergensis</name>
    <dbReference type="NCBI Taxonomy" id="1235997"/>
    <lineage>
        <taxon>Bacteria</taxon>
        <taxon>Pseudomonadati</taxon>
        <taxon>Bacteroidota</taxon>
        <taxon>Chitinophagia</taxon>
        <taxon>Chitinophagales</taxon>
        <taxon>Chitinophagaceae</taxon>
        <taxon>Hydrobacter</taxon>
    </lineage>
</organism>
<reference evidence="5 6" key="1">
    <citation type="submission" date="2016-10" db="EMBL/GenBank/DDBJ databases">
        <authorList>
            <person name="Varghese N."/>
            <person name="Submissions S."/>
        </authorList>
    </citation>
    <scope>NUCLEOTIDE SEQUENCE [LARGE SCALE GENOMIC DNA]</scope>
    <source>
        <strain evidence="5 6">DSM 25353</strain>
    </source>
</reference>
<evidence type="ECO:0000259" key="4">
    <source>
        <dbReference type="PROSITE" id="PS51352"/>
    </source>
</evidence>
<keyword evidence="2" id="KW-0201">Cytochrome c-type biogenesis</keyword>
<evidence type="ECO:0000256" key="2">
    <source>
        <dbReference type="ARBA" id="ARBA00022748"/>
    </source>
</evidence>
<dbReference type="InterPro" id="IPR013740">
    <property type="entry name" value="Redoxin"/>
</dbReference>
<dbReference type="CDD" id="cd02966">
    <property type="entry name" value="TlpA_like_family"/>
    <property type="match status" value="1"/>
</dbReference>
<comment type="subcellular location">
    <subcellularLocation>
        <location evidence="1">Cell envelope</location>
    </subcellularLocation>
</comment>
<dbReference type="InterPro" id="IPR013766">
    <property type="entry name" value="Thioredoxin_domain"/>
</dbReference>
<dbReference type="InterPro" id="IPR050553">
    <property type="entry name" value="Thioredoxin_ResA/DsbE_sf"/>
</dbReference>
<evidence type="ECO:0000256" key="1">
    <source>
        <dbReference type="ARBA" id="ARBA00004196"/>
    </source>
</evidence>
<dbReference type="PROSITE" id="PS51352">
    <property type="entry name" value="THIOREDOXIN_2"/>
    <property type="match status" value="1"/>
</dbReference>
<name>A0A8X8ICQ8_9BACT</name>